<evidence type="ECO:0000259" key="5">
    <source>
        <dbReference type="Pfam" id="PF12734"/>
    </source>
</evidence>
<feature type="domain" description="Cysteine-rich transmembrane" evidence="5">
    <location>
        <begin position="57"/>
        <end position="97"/>
    </location>
</feature>
<evidence type="ECO:0000256" key="1">
    <source>
        <dbReference type="ARBA" id="ARBA00004370"/>
    </source>
</evidence>
<reference evidence="6 7" key="1">
    <citation type="journal article" date="2018" name="Mol. Ecol.">
        <title>The obligate alkalophilic soda-lake fungus Sodiomyces alkalinus has shifted to a protein diet.</title>
        <authorList>
            <person name="Grum-Grzhimaylo A.A."/>
            <person name="Falkoski D.L."/>
            <person name="van den Heuvel J."/>
            <person name="Valero-Jimenez C.A."/>
            <person name="Min B."/>
            <person name="Choi I.G."/>
            <person name="Lipzen A."/>
            <person name="Daum C.G."/>
            <person name="Aanen D.K."/>
            <person name="Tsang A."/>
            <person name="Henrissat B."/>
            <person name="Bilanenko E.N."/>
            <person name="de Vries R.P."/>
            <person name="van Kan J.A.L."/>
            <person name="Grigoriev I.V."/>
            <person name="Debets A.J.M."/>
        </authorList>
    </citation>
    <scope>NUCLEOTIDE SEQUENCE [LARGE SCALE GENOMIC DNA]</scope>
    <source>
        <strain evidence="6 7">F11</strain>
    </source>
</reference>
<keyword evidence="7" id="KW-1185">Reference proteome</keyword>
<gene>
    <name evidence="6" type="ORF">SODALDRAFT_380401</name>
</gene>
<dbReference type="AlphaFoldDB" id="A0A3N2PR38"/>
<dbReference type="Proteomes" id="UP000272025">
    <property type="component" value="Unassembled WGS sequence"/>
</dbReference>
<dbReference type="OrthoDB" id="10649918at2759"/>
<dbReference type="InterPro" id="IPR028144">
    <property type="entry name" value="CYSTM_dom"/>
</dbReference>
<dbReference type="Pfam" id="PF12734">
    <property type="entry name" value="CYSTM"/>
    <property type="match status" value="1"/>
</dbReference>
<comment type="subcellular location">
    <subcellularLocation>
        <location evidence="1">Membrane</location>
    </subcellularLocation>
</comment>
<sequence>MSYPQHPTESNLSPQISSSLFGQYYGSPPPPEGYPPPQGYPQGYPPPEGYPPPGQQPMYYPPQPQPQAPPPQEEKSHGCLYTCIATLCCCWLCGEACSDGAKGVLDLLIAHWMRYGPVSITRGRKGKIAGPSLGMVWSRPSTSHFSSLISVIGHHNYPLDDSLSTHFPYNGRKKSSTLHIA</sequence>
<accession>A0A3N2PR38</accession>
<keyword evidence="3" id="KW-0472">Membrane</keyword>
<dbReference type="GeneID" id="39583582"/>
<evidence type="ECO:0000256" key="4">
    <source>
        <dbReference type="SAM" id="MobiDB-lite"/>
    </source>
</evidence>
<dbReference type="GO" id="GO:0016020">
    <property type="term" value="C:membrane"/>
    <property type="evidence" value="ECO:0007669"/>
    <property type="project" value="UniProtKB-SubCell"/>
</dbReference>
<feature type="compositionally biased region" description="Polar residues" evidence="4">
    <location>
        <begin position="1"/>
        <end position="21"/>
    </location>
</feature>
<organism evidence="6 7">
    <name type="scientific">Sodiomyces alkalinus (strain CBS 110278 / VKM F-3762 / F11)</name>
    <name type="common">Alkaliphilic filamentous fungus</name>
    <dbReference type="NCBI Taxonomy" id="1314773"/>
    <lineage>
        <taxon>Eukaryota</taxon>
        <taxon>Fungi</taxon>
        <taxon>Dikarya</taxon>
        <taxon>Ascomycota</taxon>
        <taxon>Pezizomycotina</taxon>
        <taxon>Sordariomycetes</taxon>
        <taxon>Hypocreomycetidae</taxon>
        <taxon>Glomerellales</taxon>
        <taxon>Plectosphaerellaceae</taxon>
        <taxon>Sodiomyces</taxon>
    </lineage>
</organism>
<dbReference type="STRING" id="1314773.A0A3N2PR38"/>
<comment type="similarity">
    <text evidence="2">Belongs to the CYSTM1 family.</text>
</comment>
<feature type="region of interest" description="Disordered" evidence="4">
    <location>
        <begin position="1"/>
        <end position="73"/>
    </location>
</feature>
<feature type="compositionally biased region" description="Pro residues" evidence="4">
    <location>
        <begin position="27"/>
        <end position="71"/>
    </location>
</feature>
<protein>
    <recommendedName>
        <fullName evidence="5">Cysteine-rich transmembrane domain-containing protein</fullName>
    </recommendedName>
</protein>
<evidence type="ECO:0000256" key="2">
    <source>
        <dbReference type="ARBA" id="ARBA00009444"/>
    </source>
</evidence>
<dbReference type="SUPFAM" id="SSF81995">
    <property type="entry name" value="beta-sandwich domain of Sec23/24"/>
    <property type="match status" value="1"/>
</dbReference>
<evidence type="ECO:0000313" key="6">
    <source>
        <dbReference type="EMBL" id="ROT36914.1"/>
    </source>
</evidence>
<name>A0A3N2PR38_SODAK</name>
<dbReference type="EMBL" id="ML119058">
    <property type="protein sequence ID" value="ROT36914.1"/>
    <property type="molecule type" value="Genomic_DNA"/>
</dbReference>
<dbReference type="RefSeq" id="XP_028464720.1">
    <property type="nucleotide sequence ID" value="XM_028615105.1"/>
</dbReference>
<proteinExistence type="inferred from homology"/>
<evidence type="ECO:0000256" key="3">
    <source>
        <dbReference type="ARBA" id="ARBA00023136"/>
    </source>
</evidence>
<evidence type="ECO:0000313" key="7">
    <source>
        <dbReference type="Proteomes" id="UP000272025"/>
    </source>
</evidence>